<sequence length="141" mass="15468">MNERYAIERHQSGEVAALIDVCDEWEEARERLLEALDEMANGRVTVVAKAAYEAAYRIVDKAWPVAHPPEPLHGIEASSWTIEVNGAVRYGIRRMADVAAPEPAAPVVPHLHDALDALRRLAEAGDPTAVVVLHIYEGDAL</sequence>
<feature type="coiled-coil region" evidence="1">
    <location>
        <begin position="15"/>
        <end position="42"/>
    </location>
</feature>
<protein>
    <submittedName>
        <fullName evidence="2">Uncharacterized protein</fullName>
    </submittedName>
</protein>
<evidence type="ECO:0000256" key="1">
    <source>
        <dbReference type="SAM" id="Coils"/>
    </source>
</evidence>
<proteinExistence type="predicted"/>
<name>A0A6J5RYF9_9CAUD</name>
<keyword evidence="1" id="KW-0175">Coiled coil</keyword>
<accession>A0A6J5RYF9</accession>
<reference evidence="2" key="1">
    <citation type="submission" date="2020-05" db="EMBL/GenBank/DDBJ databases">
        <authorList>
            <person name="Chiriac C."/>
            <person name="Salcher M."/>
            <person name="Ghai R."/>
            <person name="Kavagutti S V."/>
        </authorList>
    </citation>
    <scope>NUCLEOTIDE SEQUENCE</scope>
</reference>
<gene>
    <name evidence="2" type="ORF">UFOVP1360_34</name>
</gene>
<evidence type="ECO:0000313" key="2">
    <source>
        <dbReference type="EMBL" id="CAB4202030.1"/>
    </source>
</evidence>
<organism evidence="2">
    <name type="scientific">uncultured Caudovirales phage</name>
    <dbReference type="NCBI Taxonomy" id="2100421"/>
    <lineage>
        <taxon>Viruses</taxon>
        <taxon>Duplodnaviria</taxon>
        <taxon>Heunggongvirae</taxon>
        <taxon>Uroviricota</taxon>
        <taxon>Caudoviricetes</taxon>
        <taxon>Peduoviridae</taxon>
        <taxon>Maltschvirus</taxon>
        <taxon>Maltschvirus maltsch</taxon>
    </lineage>
</organism>
<dbReference type="EMBL" id="LR797310">
    <property type="protein sequence ID" value="CAB4202030.1"/>
    <property type="molecule type" value="Genomic_DNA"/>
</dbReference>